<evidence type="ECO:0000313" key="1">
    <source>
        <dbReference type="EMBL" id="WNC14290.1"/>
    </source>
</evidence>
<accession>A0ABY9T2I4</accession>
<gene>
    <name evidence="1" type="ORF">RGB73_27040</name>
</gene>
<organism evidence="1 2">
    <name type="scientific">Brevibacillus brevis</name>
    <name type="common">Bacillus brevis</name>
    <dbReference type="NCBI Taxonomy" id="1393"/>
    <lineage>
        <taxon>Bacteria</taxon>
        <taxon>Bacillati</taxon>
        <taxon>Bacillota</taxon>
        <taxon>Bacilli</taxon>
        <taxon>Bacillales</taxon>
        <taxon>Paenibacillaceae</taxon>
        <taxon>Brevibacillus</taxon>
    </lineage>
</organism>
<reference evidence="1 2" key="1">
    <citation type="submission" date="2023-09" db="EMBL/GenBank/DDBJ databases">
        <title>Complete Genome and Methylome dissection of Bacillus brevis NEB573 original source of BbsI restriction endonuclease.</title>
        <authorList>
            <person name="Fomenkov A."/>
            <person name="Roberts R.D."/>
        </authorList>
    </citation>
    <scope>NUCLEOTIDE SEQUENCE [LARGE SCALE GENOMIC DNA]</scope>
    <source>
        <strain evidence="1 2">NEB573</strain>
    </source>
</reference>
<name>A0ABY9T2I4_BREBE</name>
<proteinExistence type="predicted"/>
<keyword evidence="2" id="KW-1185">Reference proteome</keyword>
<dbReference type="Proteomes" id="UP001256827">
    <property type="component" value="Chromosome"/>
</dbReference>
<evidence type="ECO:0008006" key="3">
    <source>
        <dbReference type="Google" id="ProtNLM"/>
    </source>
</evidence>
<evidence type="ECO:0000313" key="2">
    <source>
        <dbReference type="Proteomes" id="UP001256827"/>
    </source>
</evidence>
<dbReference type="RefSeq" id="WP_310766231.1">
    <property type="nucleotide sequence ID" value="NZ_CP134050.1"/>
</dbReference>
<dbReference type="EMBL" id="CP134050">
    <property type="protein sequence ID" value="WNC14290.1"/>
    <property type="molecule type" value="Genomic_DNA"/>
</dbReference>
<protein>
    <recommendedName>
        <fullName evidence="3">YfhD family protein</fullName>
    </recommendedName>
</protein>
<sequence length="71" mass="8198">MEKRTENEDPKINLFTAKQNMDTPYITEQAEDTETINAAALEVDSDRNEDPNRERLLDDSFDAFMKANSNE</sequence>